<dbReference type="InterPro" id="IPR052155">
    <property type="entry name" value="Biofilm_reg_signaling"/>
</dbReference>
<dbReference type="NCBIfam" id="TIGR00229">
    <property type="entry name" value="sensory_box"/>
    <property type="match status" value="1"/>
</dbReference>
<dbReference type="Proteomes" id="UP001606099">
    <property type="component" value="Unassembled WGS sequence"/>
</dbReference>
<dbReference type="CDD" id="cd01949">
    <property type="entry name" value="GGDEF"/>
    <property type="match status" value="1"/>
</dbReference>
<sequence length="558" mass="60332">MRRTDSSLGRAPLSTSIQGRLFVLCTLAALAFSAVVGPVAFVQAFHAAQLEDQDSFTRLIDTLENSATIAAYAKDPVLAQELADGLVRDPTITAASLTLRSGQTLGRAGPSPEAGAQASVSRVLRAPFRPFEELGTIELYGNQPALRARAQQRALVLAGVAVGAALCMALVVYALTSMLVSRPISRIVARLIRLQPDSREQLPVPRGHEQDQIGQLVHSLNAMLRDNAAALHRERELRTEVTALERQYRAIFDASSAGIVVLAPQGGLINANPTLFRMLGVSREQAYEQHGTPWWELAFKHPEQFMDLLKDARSSASSVTADLELKDSAPLRWVHCLLSAQGPQAGQPVSVEGVLYDITARRAKERATLELAETDALTGLRNRRSVEDAIDMALQNGRELALLYIDLDGFKQVNDHHGHDAGDRVLRRVAQRLRDGLQRGSDLVARLGGDEFVVVLVDCRTDSPRLAEIAQCVLSSLQQPFTLAGVPPLVLGASIGIACAPHSGLSRPALMRAADMTMYEVKRTGKNAFAMAWDNTLHRPGKLAPSEAESGFAALPQG</sequence>
<dbReference type="NCBIfam" id="TIGR00254">
    <property type="entry name" value="GGDEF"/>
    <property type="match status" value="1"/>
</dbReference>
<name>A0ABW7FQU4_9BURK</name>
<feature type="domain" description="HAMP" evidence="3">
    <location>
        <begin position="178"/>
        <end position="232"/>
    </location>
</feature>
<gene>
    <name evidence="5" type="ORF">ACG0Z6_00365</name>
</gene>
<dbReference type="PANTHER" id="PTHR44757">
    <property type="entry name" value="DIGUANYLATE CYCLASE DGCP"/>
    <property type="match status" value="1"/>
</dbReference>
<feature type="domain" description="GGDEF" evidence="4">
    <location>
        <begin position="398"/>
        <end position="534"/>
    </location>
</feature>
<reference evidence="5 6" key="1">
    <citation type="submission" date="2024-08" db="EMBL/GenBank/DDBJ databases">
        <authorList>
            <person name="Lu H."/>
        </authorList>
    </citation>
    <scope>NUCLEOTIDE SEQUENCE [LARGE SCALE GENOMIC DNA]</scope>
    <source>
        <strain evidence="5 6">BYS180W</strain>
    </source>
</reference>
<feature type="domain" description="PAS" evidence="2">
    <location>
        <begin position="244"/>
        <end position="303"/>
    </location>
</feature>
<organism evidence="5 6">
    <name type="scientific">Roseateles rivi</name>
    <dbReference type="NCBI Taxonomy" id="3299028"/>
    <lineage>
        <taxon>Bacteria</taxon>
        <taxon>Pseudomonadati</taxon>
        <taxon>Pseudomonadota</taxon>
        <taxon>Betaproteobacteria</taxon>
        <taxon>Burkholderiales</taxon>
        <taxon>Sphaerotilaceae</taxon>
        <taxon>Roseateles</taxon>
    </lineage>
</organism>
<dbReference type="PANTHER" id="PTHR44757:SF2">
    <property type="entry name" value="BIOFILM ARCHITECTURE MAINTENANCE PROTEIN MBAA"/>
    <property type="match status" value="1"/>
</dbReference>
<dbReference type="SUPFAM" id="SSF55785">
    <property type="entry name" value="PYP-like sensor domain (PAS domain)"/>
    <property type="match status" value="1"/>
</dbReference>
<keyword evidence="5" id="KW-0548">Nucleotidyltransferase</keyword>
<dbReference type="CDD" id="cd00130">
    <property type="entry name" value="PAS"/>
    <property type="match status" value="1"/>
</dbReference>
<proteinExistence type="predicted"/>
<accession>A0ABW7FQU4</accession>
<dbReference type="PROSITE" id="PS50885">
    <property type="entry name" value="HAMP"/>
    <property type="match status" value="1"/>
</dbReference>
<dbReference type="GO" id="GO:0052621">
    <property type="term" value="F:diguanylate cyclase activity"/>
    <property type="evidence" value="ECO:0007669"/>
    <property type="project" value="UniProtKB-EC"/>
</dbReference>
<feature type="transmembrane region" description="Helical" evidence="1">
    <location>
        <begin position="154"/>
        <end position="176"/>
    </location>
</feature>
<evidence type="ECO:0000259" key="4">
    <source>
        <dbReference type="PROSITE" id="PS50887"/>
    </source>
</evidence>
<keyword evidence="1" id="KW-0812">Transmembrane</keyword>
<dbReference type="InterPro" id="IPR029787">
    <property type="entry name" value="Nucleotide_cyclase"/>
</dbReference>
<dbReference type="InterPro" id="IPR000014">
    <property type="entry name" value="PAS"/>
</dbReference>
<comment type="caution">
    <text evidence="5">The sequence shown here is derived from an EMBL/GenBank/DDBJ whole genome shotgun (WGS) entry which is preliminary data.</text>
</comment>
<dbReference type="InterPro" id="IPR000160">
    <property type="entry name" value="GGDEF_dom"/>
</dbReference>
<keyword evidence="5" id="KW-0808">Transferase</keyword>
<dbReference type="InterPro" id="IPR043128">
    <property type="entry name" value="Rev_trsase/Diguanyl_cyclase"/>
</dbReference>
<evidence type="ECO:0000313" key="5">
    <source>
        <dbReference type="EMBL" id="MFG6446686.1"/>
    </source>
</evidence>
<evidence type="ECO:0000259" key="2">
    <source>
        <dbReference type="PROSITE" id="PS50112"/>
    </source>
</evidence>
<dbReference type="Pfam" id="PF00990">
    <property type="entry name" value="GGDEF"/>
    <property type="match status" value="1"/>
</dbReference>
<dbReference type="Gene3D" id="3.30.450.20">
    <property type="entry name" value="PAS domain"/>
    <property type="match status" value="1"/>
</dbReference>
<protein>
    <submittedName>
        <fullName evidence="5">Diguanylate cyclase domain-containing protein</fullName>
        <ecNumber evidence="5">2.7.7.65</ecNumber>
    </submittedName>
</protein>
<dbReference type="Pfam" id="PF13188">
    <property type="entry name" value="PAS_8"/>
    <property type="match status" value="1"/>
</dbReference>
<keyword evidence="6" id="KW-1185">Reference proteome</keyword>
<dbReference type="SMART" id="SM00091">
    <property type="entry name" value="PAS"/>
    <property type="match status" value="1"/>
</dbReference>
<keyword evidence="1" id="KW-0472">Membrane</keyword>
<dbReference type="EC" id="2.7.7.65" evidence="5"/>
<evidence type="ECO:0000259" key="3">
    <source>
        <dbReference type="PROSITE" id="PS50885"/>
    </source>
</evidence>
<dbReference type="SUPFAM" id="SSF55073">
    <property type="entry name" value="Nucleotide cyclase"/>
    <property type="match status" value="1"/>
</dbReference>
<keyword evidence="1" id="KW-1133">Transmembrane helix</keyword>
<dbReference type="InterPro" id="IPR003660">
    <property type="entry name" value="HAMP_dom"/>
</dbReference>
<dbReference type="Gene3D" id="3.30.70.270">
    <property type="match status" value="1"/>
</dbReference>
<dbReference type="RefSeq" id="WP_394457754.1">
    <property type="nucleotide sequence ID" value="NZ_JBIGHZ010000001.1"/>
</dbReference>
<dbReference type="SMART" id="SM00267">
    <property type="entry name" value="GGDEF"/>
    <property type="match status" value="1"/>
</dbReference>
<dbReference type="PROSITE" id="PS50887">
    <property type="entry name" value="GGDEF"/>
    <property type="match status" value="1"/>
</dbReference>
<dbReference type="PROSITE" id="PS50112">
    <property type="entry name" value="PAS"/>
    <property type="match status" value="1"/>
</dbReference>
<evidence type="ECO:0000256" key="1">
    <source>
        <dbReference type="SAM" id="Phobius"/>
    </source>
</evidence>
<evidence type="ECO:0000313" key="6">
    <source>
        <dbReference type="Proteomes" id="UP001606099"/>
    </source>
</evidence>
<dbReference type="EMBL" id="JBIGHZ010000001">
    <property type="protein sequence ID" value="MFG6446686.1"/>
    <property type="molecule type" value="Genomic_DNA"/>
</dbReference>
<dbReference type="InterPro" id="IPR035965">
    <property type="entry name" value="PAS-like_dom_sf"/>
</dbReference>
<dbReference type="Gene3D" id="6.10.340.10">
    <property type="match status" value="1"/>
</dbReference>